<reference evidence="8" key="1">
    <citation type="submission" date="2017-10" db="EMBL/GenBank/DDBJ databases">
        <authorList>
            <person name="Kravchenko I.K."/>
            <person name="Grouzdev D.S."/>
        </authorList>
    </citation>
    <scope>NUCLEOTIDE SEQUENCE [LARGE SCALE GENOMIC DNA]</scope>
    <source>
        <strain evidence="8">B2</strain>
    </source>
</reference>
<proteinExistence type="inferred from homology"/>
<dbReference type="PROSITE" id="PS00584">
    <property type="entry name" value="PFKB_KINASES_2"/>
    <property type="match status" value="1"/>
</dbReference>
<evidence type="ECO:0000313" key="7">
    <source>
        <dbReference type="EMBL" id="PGH56924.1"/>
    </source>
</evidence>
<evidence type="ECO:0000256" key="4">
    <source>
        <dbReference type="ARBA" id="ARBA00022777"/>
    </source>
</evidence>
<dbReference type="AlphaFoldDB" id="A0A2B8B6L2"/>
<keyword evidence="3" id="KW-0547">Nucleotide-binding</keyword>
<dbReference type="OrthoDB" id="9776822at2"/>
<gene>
    <name evidence="7" type="ORF">CRT60_10445</name>
</gene>
<feature type="domain" description="Carbohydrate kinase PfkB" evidence="6">
    <location>
        <begin position="13"/>
        <end position="314"/>
    </location>
</feature>
<keyword evidence="2" id="KW-0808">Transferase</keyword>
<evidence type="ECO:0000256" key="5">
    <source>
        <dbReference type="ARBA" id="ARBA00022840"/>
    </source>
</evidence>
<evidence type="ECO:0000256" key="1">
    <source>
        <dbReference type="ARBA" id="ARBA00010688"/>
    </source>
</evidence>
<dbReference type="SUPFAM" id="SSF53613">
    <property type="entry name" value="Ribokinase-like"/>
    <property type="match status" value="1"/>
</dbReference>
<keyword evidence="4 7" id="KW-0418">Kinase</keyword>
<evidence type="ECO:0000313" key="8">
    <source>
        <dbReference type="Proteomes" id="UP000225379"/>
    </source>
</evidence>
<dbReference type="GO" id="GO:0005524">
    <property type="term" value="F:ATP binding"/>
    <property type="evidence" value="ECO:0007669"/>
    <property type="project" value="UniProtKB-KW"/>
</dbReference>
<dbReference type="InterPro" id="IPR029056">
    <property type="entry name" value="Ribokinase-like"/>
</dbReference>
<evidence type="ECO:0000256" key="3">
    <source>
        <dbReference type="ARBA" id="ARBA00022741"/>
    </source>
</evidence>
<sequence length="324" mass="33750">MTAMPPDASQPLDVLCLGEVLIDFMPAGPAQPGVIGAFDPAPGGAPANVAVGLARLGVRSAFMGRTAADGFGRFLARALTDAGVDVSHLRRVPDAKTPVAFVSLDEDGEREFLFYGEPMAGFSAADLDLDAVAAARLLHSGSIGLIDPAAREASLLAVETARRHGRLVSFDANLRLALWPDRDTAERLIRQGIAAASIVKLSDEELEFLTGSADPDTAGRSLWYAGLRLLVVTHGRNGCTFLTADASGHVPGMTVTAVDTTGAGDAFVAALLAGILEDLDIAFTPDRLRDICRFANAAGALTTTAPGAIPSLPDRAAVNRLLER</sequence>
<dbReference type="EMBL" id="PDKW01000040">
    <property type="protein sequence ID" value="PGH56924.1"/>
    <property type="molecule type" value="Genomic_DNA"/>
</dbReference>
<dbReference type="InterPro" id="IPR050306">
    <property type="entry name" value="PfkB_Carbo_kinase"/>
</dbReference>
<evidence type="ECO:0000259" key="6">
    <source>
        <dbReference type="Pfam" id="PF00294"/>
    </source>
</evidence>
<organism evidence="7 8">
    <name type="scientific">Azospirillum palustre</name>
    <dbReference type="NCBI Taxonomy" id="2044885"/>
    <lineage>
        <taxon>Bacteria</taxon>
        <taxon>Pseudomonadati</taxon>
        <taxon>Pseudomonadota</taxon>
        <taxon>Alphaproteobacteria</taxon>
        <taxon>Rhodospirillales</taxon>
        <taxon>Azospirillaceae</taxon>
        <taxon>Azospirillum</taxon>
    </lineage>
</organism>
<name>A0A2B8B6L2_9PROT</name>
<dbReference type="InterPro" id="IPR002173">
    <property type="entry name" value="Carboh/pur_kinase_PfkB_CS"/>
</dbReference>
<evidence type="ECO:0000256" key="2">
    <source>
        <dbReference type="ARBA" id="ARBA00022679"/>
    </source>
</evidence>
<comment type="similarity">
    <text evidence="1">Belongs to the carbohydrate kinase PfkB family.</text>
</comment>
<dbReference type="Proteomes" id="UP000225379">
    <property type="component" value="Unassembled WGS sequence"/>
</dbReference>
<dbReference type="PANTHER" id="PTHR43085:SF1">
    <property type="entry name" value="PSEUDOURIDINE KINASE-RELATED"/>
    <property type="match status" value="1"/>
</dbReference>
<dbReference type="Gene3D" id="3.40.1190.20">
    <property type="match status" value="1"/>
</dbReference>
<dbReference type="PANTHER" id="PTHR43085">
    <property type="entry name" value="HEXOKINASE FAMILY MEMBER"/>
    <property type="match status" value="1"/>
</dbReference>
<accession>A0A2B8B6L2</accession>
<dbReference type="GO" id="GO:0016301">
    <property type="term" value="F:kinase activity"/>
    <property type="evidence" value="ECO:0007669"/>
    <property type="project" value="UniProtKB-KW"/>
</dbReference>
<dbReference type="InterPro" id="IPR011611">
    <property type="entry name" value="PfkB_dom"/>
</dbReference>
<dbReference type="RefSeq" id="WP_098736374.1">
    <property type="nucleotide sequence ID" value="NZ_PDKW01000040.1"/>
</dbReference>
<dbReference type="Pfam" id="PF00294">
    <property type="entry name" value="PfkB"/>
    <property type="match status" value="1"/>
</dbReference>
<dbReference type="CDD" id="cd01167">
    <property type="entry name" value="bac_FRK"/>
    <property type="match status" value="1"/>
</dbReference>
<keyword evidence="8" id="KW-1185">Reference proteome</keyword>
<protein>
    <submittedName>
        <fullName evidence="7">Fructokinase</fullName>
    </submittedName>
</protein>
<comment type="caution">
    <text evidence="7">The sequence shown here is derived from an EMBL/GenBank/DDBJ whole genome shotgun (WGS) entry which is preliminary data.</text>
</comment>
<keyword evidence="5" id="KW-0067">ATP-binding</keyword>